<evidence type="ECO:0000256" key="3">
    <source>
        <dbReference type="SAM" id="MobiDB-lite"/>
    </source>
</evidence>
<gene>
    <name evidence="5" type="ORF">EHS25_005702</name>
</gene>
<dbReference type="AlphaFoldDB" id="A0A427XVY4"/>
<dbReference type="Gene3D" id="4.10.60.10">
    <property type="entry name" value="Zinc finger, CCHC-type"/>
    <property type="match status" value="1"/>
</dbReference>
<dbReference type="OrthoDB" id="2013098at2759"/>
<keyword evidence="2" id="KW-0479">Metal-binding</keyword>
<keyword evidence="1" id="KW-0507">mRNA processing</keyword>
<feature type="domain" description="CCHC-type" evidence="4">
    <location>
        <begin position="27"/>
        <end position="40"/>
    </location>
</feature>
<feature type="region of interest" description="Disordered" evidence="3">
    <location>
        <begin position="38"/>
        <end position="119"/>
    </location>
</feature>
<evidence type="ECO:0000259" key="4">
    <source>
        <dbReference type="PROSITE" id="PS50158"/>
    </source>
</evidence>
<feature type="compositionally biased region" description="Polar residues" evidence="3">
    <location>
        <begin position="45"/>
        <end position="59"/>
    </location>
</feature>
<comment type="caution">
    <text evidence="5">The sequence shown here is derived from an EMBL/GenBank/DDBJ whole genome shotgun (WGS) entry which is preliminary data.</text>
</comment>
<dbReference type="SUPFAM" id="SSF57756">
    <property type="entry name" value="Retrovirus zinc finger-like domains"/>
    <property type="match status" value="1"/>
</dbReference>
<dbReference type="InterPro" id="IPR001878">
    <property type="entry name" value="Znf_CCHC"/>
</dbReference>
<feature type="region of interest" description="Disordered" evidence="3">
    <location>
        <begin position="1"/>
        <end position="24"/>
    </location>
</feature>
<organism evidence="5 6">
    <name type="scientific">Saitozyma podzolica</name>
    <dbReference type="NCBI Taxonomy" id="1890683"/>
    <lineage>
        <taxon>Eukaryota</taxon>
        <taxon>Fungi</taxon>
        <taxon>Dikarya</taxon>
        <taxon>Basidiomycota</taxon>
        <taxon>Agaricomycotina</taxon>
        <taxon>Tremellomycetes</taxon>
        <taxon>Tremellales</taxon>
        <taxon>Trimorphomycetaceae</taxon>
        <taxon>Saitozyma</taxon>
    </lineage>
</organism>
<dbReference type="Proteomes" id="UP000279259">
    <property type="component" value="Unassembled WGS sequence"/>
</dbReference>
<sequence length="119" mass="13680">MRIPTSSREAAEQGRKDRRPDMSKIECYECHKTGHYARDCWSKNKGGSNQPRSGQVSKNQFRDPPSKTQSLHYLVDLLTRLGRHDNVGRSHSPRRPRRTQEQSTLPFDVIKYANGQSKG</sequence>
<dbReference type="GO" id="GO:0006397">
    <property type="term" value="P:mRNA processing"/>
    <property type="evidence" value="ECO:0007669"/>
    <property type="project" value="UniProtKB-KW"/>
</dbReference>
<dbReference type="EMBL" id="RSCD01000025">
    <property type="protein sequence ID" value="RSH82992.1"/>
    <property type="molecule type" value="Genomic_DNA"/>
</dbReference>
<dbReference type="PROSITE" id="PS50158">
    <property type="entry name" value="ZF_CCHC"/>
    <property type="match status" value="1"/>
</dbReference>
<dbReference type="InterPro" id="IPR036875">
    <property type="entry name" value="Znf_CCHC_sf"/>
</dbReference>
<accession>A0A427XVY4</accession>
<evidence type="ECO:0000313" key="5">
    <source>
        <dbReference type="EMBL" id="RSH82992.1"/>
    </source>
</evidence>
<keyword evidence="2" id="KW-0862">Zinc</keyword>
<evidence type="ECO:0000256" key="1">
    <source>
        <dbReference type="ARBA" id="ARBA00022664"/>
    </source>
</evidence>
<reference evidence="5 6" key="1">
    <citation type="submission" date="2018-11" db="EMBL/GenBank/DDBJ databases">
        <title>Genome sequence of Saitozyma podzolica DSM 27192.</title>
        <authorList>
            <person name="Aliyu H."/>
            <person name="Gorte O."/>
            <person name="Ochsenreither K."/>
        </authorList>
    </citation>
    <scope>NUCLEOTIDE SEQUENCE [LARGE SCALE GENOMIC DNA]</scope>
    <source>
        <strain evidence="5 6">DSM 27192</strain>
    </source>
</reference>
<dbReference type="GO" id="GO:0008270">
    <property type="term" value="F:zinc ion binding"/>
    <property type="evidence" value="ECO:0007669"/>
    <property type="project" value="UniProtKB-KW"/>
</dbReference>
<feature type="compositionally biased region" description="Basic and acidic residues" evidence="3">
    <location>
        <begin position="9"/>
        <end position="24"/>
    </location>
</feature>
<keyword evidence="6" id="KW-1185">Reference proteome</keyword>
<protein>
    <recommendedName>
        <fullName evidence="4">CCHC-type domain-containing protein</fullName>
    </recommendedName>
</protein>
<name>A0A427XVY4_9TREE</name>
<evidence type="ECO:0000256" key="2">
    <source>
        <dbReference type="PROSITE-ProRule" id="PRU00047"/>
    </source>
</evidence>
<evidence type="ECO:0000313" key="6">
    <source>
        <dbReference type="Proteomes" id="UP000279259"/>
    </source>
</evidence>
<dbReference type="SMART" id="SM00343">
    <property type="entry name" value="ZnF_C2HC"/>
    <property type="match status" value="1"/>
</dbReference>
<dbReference type="GO" id="GO:0003676">
    <property type="term" value="F:nucleic acid binding"/>
    <property type="evidence" value="ECO:0007669"/>
    <property type="project" value="InterPro"/>
</dbReference>
<keyword evidence="2" id="KW-0863">Zinc-finger</keyword>
<proteinExistence type="predicted"/>